<dbReference type="AlphaFoldDB" id="A0A8X6MKP4"/>
<keyword evidence="2" id="KW-1185">Reference proteome</keyword>
<evidence type="ECO:0000313" key="2">
    <source>
        <dbReference type="Proteomes" id="UP000887013"/>
    </source>
</evidence>
<organism evidence="1 2">
    <name type="scientific">Nephila pilipes</name>
    <name type="common">Giant wood spider</name>
    <name type="synonym">Nephila maculata</name>
    <dbReference type="NCBI Taxonomy" id="299642"/>
    <lineage>
        <taxon>Eukaryota</taxon>
        <taxon>Metazoa</taxon>
        <taxon>Ecdysozoa</taxon>
        <taxon>Arthropoda</taxon>
        <taxon>Chelicerata</taxon>
        <taxon>Arachnida</taxon>
        <taxon>Araneae</taxon>
        <taxon>Araneomorphae</taxon>
        <taxon>Entelegynae</taxon>
        <taxon>Araneoidea</taxon>
        <taxon>Nephilidae</taxon>
        <taxon>Nephila</taxon>
    </lineage>
</organism>
<accession>A0A8X6MKP4</accession>
<proteinExistence type="predicted"/>
<comment type="caution">
    <text evidence="1">The sequence shown here is derived from an EMBL/GenBank/DDBJ whole genome shotgun (WGS) entry which is preliminary data.</text>
</comment>
<reference evidence="1" key="1">
    <citation type="submission" date="2020-08" db="EMBL/GenBank/DDBJ databases">
        <title>Multicomponent nature underlies the extraordinary mechanical properties of spider dragline silk.</title>
        <authorList>
            <person name="Kono N."/>
            <person name="Nakamura H."/>
            <person name="Mori M."/>
            <person name="Yoshida Y."/>
            <person name="Ohtoshi R."/>
            <person name="Malay A.D."/>
            <person name="Moran D.A.P."/>
            <person name="Tomita M."/>
            <person name="Numata K."/>
            <person name="Arakawa K."/>
        </authorList>
    </citation>
    <scope>NUCLEOTIDE SEQUENCE</scope>
</reference>
<gene>
    <name evidence="1" type="ORF">NPIL_637021</name>
</gene>
<dbReference type="EMBL" id="BMAW01047618">
    <property type="protein sequence ID" value="GFS61871.1"/>
    <property type="molecule type" value="Genomic_DNA"/>
</dbReference>
<protein>
    <submittedName>
        <fullName evidence="1">Uncharacterized protein</fullName>
    </submittedName>
</protein>
<dbReference type="Proteomes" id="UP000887013">
    <property type="component" value="Unassembled WGS sequence"/>
</dbReference>
<sequence>MELASLLSNQIVSGNFHNDAPIQSPNTRLVYIRNNLNMIFHSTDAGHRATAIKTNNCSGREYVGFCGLRARLQYTGACCCNMNISNNCLRRFTQ</sequence>
<evidence type="ECO:0000313" key="1">
    <source>
        <dbReference type="EMBL" id="GFS61871.1"/>
    </source>
</evidence>
<name>A0A8X6MKP4_NEPPI</name>